<keyword evidence="2" id="KW-0548">Nucleotidyltransferase</keyword>
<keyword evidence="5" id="KW-0378">Hydrolase</keyword>
<evidence type="ECO:0000256" key="1">
    <source>
        <dbReference type="ARBA" id="ARBA00022679"/>
    </source>
</evidence>
<dbReference type="GO" id="GO:0004519">
    <property type="term" value="F:endonuclease activity"/>
    <property type="evidence" value="ECO:0007669"/>
    <property type="project" value="UniProtKB-KW"/>
</dbReference>
<comment type="caution">
    <text evidence="9">The sequence shown here is derived from an EMBL/GenBank/DDBJ whole genome shotgun (WGS) entry which is preliminary data.</text>
</comment>
<dbReference type="SUPFAM" id="SSF56672">
    <property type="entry name" value="DNA/RNA polymerases"/>
    <property type="match status" value="1"/>
</dbReference>
<evidence type="ECO:0000256" key="4">
    <source>
        <dbReference type="ARBA" id="ARBA00022759"/>
    </source>
</evidence>
<evidence type="ECO:0000256" key="5">
    <source>
        <dbReference type="ARBA" id="ARBA00022801"/>
    </source>
</evidence>
<keyword evidence="3" id="KW-0540">Nuclease</keyword>
<sequence length="444" mass="49712">MDASDVTVAATLNQNGRPVVFSSRCLSSSEQHHSAVEKEAYAFVESVRKWKHFLLHNHLKPVADERSVAFVYDNQHRGKVKNGKIEHWKLELLPFKIDAVYRPGREPRKKVRYSTNPNGNAWAKDDSGFGRQMLKRLGWSPGTGIGKYGDGITQPLKPRGQRGREGLGKKIDYSFGGNQQLDDYAQLLKSLNASYKGLERSSPTSLEELSGHSRSRLHYSKFTRAKDVSKYDEKALAIILGEKLSSEVSTNDTPVVHIPKDDGNHAKSFGVKTISSSLSLTDYFNERMSMLKRKFKQNGDPATDSSNSHVECVVVKTGESEQAGADTRKINGFDVSNDGIVRKNKKVAKYTESPSRESLNDHEPQLPETFVTNGKRLLEPYISRIMFVDNTSAILNENTCIKGSIIVHLRLICLQFQVSALLCSVPPICHYYPVMYTTDWSASP</sequence>
<dbReference type="GO" id="GO:0003964">
    <property type="term" value="F:RNA-directed DNA polymerase activity"/>
    <property type="evidence" value="ECO:0007669"/>
    <property type="project" value="UniProtKB-KW"/>
</dbReference>
<evidence type="ECO:0000259" key="8">
    <source>
        <dbReference type="PROSITE" id="PS50174"/>
    </source>
</evidence>
<dbReference type="EMBL" id="QNGE01006362">
    <property type="protein sequence ID" value="KAA3671484.1"/>
    <property type="molecule type" value="Genomic_DNA"/>
</dbReference>
<dbReference type="PANTHER" id="PTHR23149">
    <property type="entry name" value="G PATCH DOMAIN CONTAINING PROTEIN"/>
    <property type="match status" value="1"/>
</dbReference>
<dbReference type="GO" id="GO:0010521">
    <property type="term" value="F:telomerase inhibitor activity"/>
    <property type="evidence" value="ECO:0007669"/>
    <property type="project" value="TreeGrafter"/>
</dbReference>
<dbReference type="InterPro" id="IPR041373">
    <property type="entry name" value="RT_RNaseH"/>
</dbReference>
<gene>
    <name evidence="9" type="ORF">DEA37_0009032</name>
</gene>
<evidence type="ECO:0000256" key="2">
    <source>
        <dbReference type="ARBA" id="ARBA00022695"/>
    </source>
</evidence>
<dbReference type="GO" id="GO:0005730">
    <property type="term" value="C:nucleolus"/>
    <property type="evidence" value="ECO:0007669"/>
    <property type="project" value="TreeGrafter"/>
</dbReference>
<evidence type="ECO:0000313" key="10">
    <source>
        <dbReference type="Proteomes" id="UP000324629"/>
    </source>
</evidence>
<dbReference type="GO" id="GO:0003676">
    <property type="term" value="F:nucleic acid binding"/>
    <property type="evidence" value="ECO:0007669"/>
    <property type="project" value="InterPro"/>
</dbReference>
<dbReference type="SMART" id="SM00443">
    <property type="entry name" value="G_patch"/>
    <property type="match status" value="1"/>
</dbReference>
<dbReference type="GO" id="GO:0016787">
    <property type="term" value="F:hydrolase activity"/>
    <property type="evidence" value="ECO:0007669"/>
    <property type="project" value="UniProtKB-KW"/>
</dbReference>
<dbReference type="Pfam" id="PF17917">
    <property type="entry name" value="RT_RNaseH"/>
    <property type="match status" value="1"/>
</dbReference>
<accession>A0A5J4N7H3</accession>
<evidence type="ECO:0000313" key="9">
    <source>
        <dbReference type="EMBL" id="KAA3671484.1"/>
    </source>
</evidence>
<evidence type="ECO:0000256" key="3">
    <source>
        <dbReference type="ARBA" id="ARBA00022722"/>
    </source>
</evidence>
<proteinExistence type="predicted"/>
<reference evidence="9 10" key="1">
    <citation type="journal article" date="2019" name="Gigascience">
        <title>Whole-genome sequence of the oriental lung fluke Paragonimus westermani.</title>
        <authorList>
            <person name="Oey H."/>
            <person name="Zakrzewski M."/>
            <person name="Narain K."/>
            <person name="Devi K.R."/>
            <person name="Agatsuma T."/>
            <person name="Nawaratna S."/>
            <person name="Gobert G.N."/>
            <person name="Jones M.K."/>
            <person name="Ragan M.A."/>
            <person name="McManus D.P."/>
            <person name="Krause L."/>
        </authorList>
    </citation>
    <scope>NUCLEOTIDE SEQUENCE [LARGE SCALE GENOMIC DNA]</scope>
    <source>
        <strain evidence="9 10">IND2009</strain>
    </source>
</reference>
<evidence type="ECO:0000256" key="6">
    <source>
        <dbReference type="ARBA" id="ARBA00022918"/>
    </source>
</evidence>
<dbReference type="InterPro" id="IPR050656">
    <property type="entry name" value="PINX1"/>
</dbReference>
<organism evidence="9 10">
    <name type="scientific">Paragonimus westermani</name>
    <dbReference type="NCBI Taxonomy" id="34504"/>
    <lineage>
        <taxon>Eukaryota</taxon>
        <taxon>Metazoa</taxon>
        <taxon>Spiralia</taxon>
        <taxon>Lophotrochozoa</taxon>
        <taxon>Platyhelminthes</taxon>
        <taxon>Trematoda</taxon>
        <taxon>Digenea</taxon>
        <taxon>Plagiorchiida</taxon>
        <taxon>Troglotremata</taxon>
        <taxon>Troglotrematidae</taxon>
        <taxon>Paragonimus</taxon>
    </lineage>
</organism>
<feature type="compositionally biased region" description="Basic and acidic residues" evidence="7">
    <location>
        <begin position="162"/>
        <end position="171"/>
    </location>
</feature>
<dbReference type="AlphaFoldDB" id="A0A5J4N7H3"/>
<dbReference type="Pfam" id="PF01585">
    <property type="entry name" value="G-patch"/>
    <property type="match status" value="1"/>
</dbReference>
<keyword evidence="1" id="KW-0808">Transferase</keyword>
<keyword evidence="10" id="KW-1185">Reference proteome</keyword>
<dbReference type="InterPro" id="IPR000467">
    <property type="entry name" value="G_patch_dom"/>
</dbReference>
<feature type="region of interest" description="Disordered" evidence="7">
    <location>
        <begin position="148"/>
        <end position="171"/>
    </location>
</feature>
<dbReference type="InterPro" id="IPR043502">
    <property type="entry name" value="DNA/RNA_pol_sf"/>
</dbReference>
<keyword evidence="6" id="KW-0695">RNA-directed DNA polymerase</keyword>
<dbReference type="Proteomes" id="UP000324629">
    <property type="component" value="Unassembled WGS sequence"/>
</dbReference>
<dbReference type="PROSITE" id="PS50174">
    <property type="entry name" value="G_PATCH"/>
    <property type="match status" value="1"/>
</dbReference>
<dbReference type="PANTHER" id="PTHR23149:SF27">
    <property type="entry name" value="PIN2_TERF1-INTERACTING TELOMERASE INHIBITOR 1"/>
    <property type="match status" value="1"/>
</dbReference>
<keyword evidence="4" id="KW-0255">Endonuclease</keyword>
<protein>
    <submittedName>
        <fullName evidence="9">Pin2-interacting protein X1</fullName>
    </submittedName>
</protein>
<feature type="domain" description="G-patch" evidence="8">
    <location>
        <begin position="126"/>
        <end position="172"/>
    </location>
</feature>
<name>A0A5J4N7H3_9TREM</name>
<evidence type="ECO:0000256" key="7">
    <source>
        <dbReference type="SAM" id="MobiDB-lite"/>
    </source>
</evidence>